<feature type="domain" description="Helix-turn-helix type 11" evidence="1">
    <location>
        <begin position="6"/>
        <end position="59"/>
    </location>
</feature>
<protein>
    <submittedName>
        <fullName evidence="3">Helix-turn-helix type 11 domain protein</fullName>
    </submittedName>
</protein>
<dbReference type="InterPro" id="IPR036390">
    <property type="entry name" value="WH_DNA-bd_sf"/>
</dbReference>
<sequence length="236" mass="26306">MSRSERLLDLIQILRRHRRPVSGRMLADEMGVSIRTLYRDIATLQGQGAPIEGEAGLGYVLKPGFMLPPLMFTDEEIEAIVLGSRWVAKQPDKRLAAAAADALAKIAAVLPDDLREDLDATTLLVGPRSENAEAIDLGIVRQAIRDERKLGFLYHDAGGAASKRLVWPFALAFFDKVRVMVAWCETRRDFRHFRADRISDLTATDIRYPRRRQAMLKEWRAGLGAPGRNGAKDASG</sequence>
<reference evidence="4" key="1">
    <citation type="submission" date="2014-08" db="EMBL/GenBank/DDBJ databases">
        <authorList>
            <person name="Moulin L."/>
        </authorList>
    </citation>
    <scope>NUCLEOTIDE SEQUENCE [LARGE SCALE GENOMIC DNA]</scope>
</reference>
<dbReference type="InterPro" id="IPR013196">
    <property type="entry name" value="HTH_11"/>
</dbReference>
<feature type="domain" description="WYL" evidence="2">
    <location>
        <begin position="138"/>
        <end position="202"/>
    </location>
</feature>
<evidence type="ECO:0000313" key="3">
    <source>
        <dbReference type="EMBL" id="CDX16038.1"/>
    </source>
</evidence>
<proteinExistence type="predicted"/>
<dbReference type="STRING" id="69974.MPLDJ20_60715"/>
<dbReference type="PANTHER" id="PTHR34580:SF3">
    <property type="entry name" value="PROTEIN PAFB"/>
    <property type="match status" value="1"/>
</dbReference>
<dbReference type="EMBL" id="CCMZ01000013">
    <property type="protein sequence ID" value="CDX16038.1"/>
    <property type="molecule type" value="Genomic_DNA"/>
</dbReference>
<name>A0A090DJ14_MESPL</name>
<organism evidence="3 4">
    <name type="scientific">Mesorhizobium plurifarium</name>
    <dbReference type="NCBI Taxonomy" id="69974"/>
    <lineage>
        <taxon>Bacteria</taxon>
        <taxon>Pseudomonadati</taxon>
        <taxon>Pseudomonadota</taxon>
        <taxon>Alphaproteobacteria</taxon>
        <taxon>Hyphomicrobiales</taxon>
        <taxon>Phyllobacteriaceae</taxon>
        <taxon>Mesorhizobium</taxon>
    </lineage>
</organism>
<dbReference type="AlphaFoldDB" id="A0A090DJ14"/>
<accession>A0A090DJ14</accession>
<dbReference type="Pfam" id="PF08279">
    <property type="entry name" value="HTH_11"/>
    <property type="match status" value="1"/>
</dbReference>
<dbReference type="PROSITE" id="PS52050">
    <property type="entry name" value="WYL"/>
    <property type="match status" value="1"/>
</dbReference>
<keyword evidence="4" id="KW-1185">Reference proteome</keyword>
<gene>
    <name evidence="3" type="ORF">MPL3356_200025</name>
</gene>
<dbReference type="Gene3D" id="1.10.10.10">
    <property type="entry name" value="Winged helix-like DNA-binding domain superfamily/Winged helix DNA-binding domain"/>
    <property type="match status" value="1"/>
</dbReference>
<dbReference type="Pfam" id="PF13280">
    <property type="entry name" value="WYL"/>
    <property type="match status" value="1"/>
</dbReference>
<dbReference type="PANTHER" id="PTHR34580">
    <property type="match status" value="1"/>
</dbReference>
<dbReference type="InterPro" id="IPR036388">
    <property type="entry name" value="WH-like_DNA-bd_sf"/>
</dbReference>
<evidence type="ECO:0000313" key="4">
    <source>
        <dbReference type="Proteomes" id="UP000045285"/>
    </source>
</evidence>
<dbReference type="InterPro" id="IPR026881">
    <property type="entry name" value="WYL_dom"/>
</dbReference>
<evidence type="ECO:0000259" key="2">
    <source>
        <dbReference type="Pfam" id="PF13280"/>
    </source>
</evidence>
<evidence type="ECO:0000259" key="1">
    <source>
        <dbReference type="Pfam" id="PF08279"/>
    </source>
</evidence>
<dbReference type="Proteomes" id="UP000045285">
    <property type="component" value="Unassembled WGS sequence"/>
</dbReference>
<dbReference type="InterPro" id="IPR051534">
    <property type="entry name" value="CBASS_pafABC_assoc_protein"/>
</dbReference>
<dbReference type="SUPFAM" id="SSF46785">
    <property type="entry name" value="Winged helix' DNA-binding domain"/>
    <property type="match status" value="1"/>
</dbReference>